<protein>
    <submittedName>
        <fullName evidence="1">Uncharacterized protein</fullName>
    </submittedName>
</protein>
<comment type="caution">
    <text evidence="1">The sequence shown here is derived from an EMBL/GenBank/DDBJ whole genome shotgun (WGS) entry which is preliminary data.</text>
</comment>
<gene>
    <name evidence="1" type="ORF">V5O48_013202</name>
</gene>
<reference evidence="1 2" key="1">
    <citation type="submission" date="2024-02" db="EMBL/GenBank/DDBJ databases">
        <title>A draft genome for the cacao thread blight pathogen Marasmius crinis-equi.</title>
        <authorList>
            <person name="Cohen S.P."/>
            <person name="Baruah I.K."/>
            <person name="Amoako-Attah I."/>
            <person name="Bukari Y."/>
            <person name="Meinhardt L.W."/>
            <person name="Bailey B.A."/>
        </authorList>
    </citation>
    <scope>NUCLEOTIDE SEQUENCE [LARGE SCALE GENOMIC DNA]</scope>
    <source>
        <strain evidence="1 2">GH-76</strain>
    </source>
</reference>
<evidence type="ECO:0000313" key="1">
    <source>
        <dbReference type="EMBL" id="KAL0568772.1"/>
    </source>
</evidence>
<organism evidence="1 2">
    <name type="scientific">Marasmius crinis-equi</name>
    <dbReference type="NCBI Taxonomy" id="585013"/>
    <lineage>
        <taxon>Eukaryota</taxon>
        <taxon>Fungi</taxon>
        <taxon>Dikarya</taxon>
        <taxon>Basidiomycota</taxon>
        <taxon>Agaricomycotina</taxon>
        <taxon>Agaricomycetes</taxon>
        <taxon>Agaricomycetidae</taxon>
        <taxon>Agaricales</taxon>
        <taxon>Marasmiineae</taxon>
        <taxon>Marasmiaceae</taxon>
        <taxon>Marasmius</taxon>
    </lineage>
</organism>
<accession>A0ABR3F0Q0</accession>
<sequence length="119" mass="13468">MASQQQHDCHFFRNARNISMDGQPTFNAFQGDQHSHYYYAPQHSKPKTYITGDENDEEAFDQFPEIPRADLIAHKNIHRGGNKEGASQCERLMVRGEVQIANRAVKCTAILYDGAKAGE</sequence>
<proteinExistence type="predicted"/>
<feature type="non-terminal residue" evidence="1">
    <location>
        <position position="119"/>
    </location>
</feature>
<evidence type="ECO:0000313" key="2">
    <source>
        <dbReference type="Proteomes" id="UP001465976"/>
    </source>
</evidence>
<name>A0ABR3F0Q0_9AGAR</name>
<dbReference type="Proteomes" id="UP001465976">
    <property type="component" value="Unassembled WGS sequence"/>
</dbReference>
<keyword evidence="2" id="KW-1185">Reference proteome</keyword>
<dbReference type="EMBL" id="JBAHYK010001261">
    <property type="protein sequence ID" value="KAL0568772.1"/>
    <property type="molecule type" value="Genomic_DNA"/>
</dbReference>